<dbReference type="EnsemblPlants" id="AVESA.00010b.r2.6DG1157180.1">
    <property type="protein sequence ID" value="AVESA.00010b.r2.6DG1157180.1.CDS"/>
    <property type="gene ID" value="AVESA.00010b.r2.6DG1157180"/>
</dbReference>
<protein>
    <submittedName>
        <fullName evidence="1">Uncharacterized protein</fullName>
    </submittedName>
</protein>
<keyword evidence="2" id="KW-1185">Reference proteome</keyword>
<name>A0ACD5ZHQ0_AVESA</name>
<reference evidence="1" key="2">
    <citation type="submission" date="2025-09" db="UniProtKB">
        <authorList>
            <consortium name="EnsemblPlants"/>
        </authorList>
    </citation>
    <scope>IDENTIFICATION</scope>
</reference>
<evidence type="ECO:0000313" key="2">
    <source>
        <dbReference type="Proteomes" id="UP001732700"/>
    </source>
</evidence>
<reference evidence="1" key="1">
    <citation type="submission" date="2021-05" db="EMBL/GenBank/DDBJ databases">
        <authorList>
            <person name="Scholz U."/>
            <person name="Mascher M."/>
            <person name="Fiebig A."/>
        </authorList>
    </citation>
    <scope>NUCLEOTIDE SEQUENCE [LARGE SCALE GENOMIC DNA]</scope>
</reference>
<evidence type="ECO:0000313" key="1">
    <source>
        <dbReference type="EnsemblPlants" id="AVESA.00010b.r2.6DG1157180.1.CDS"/>
    </source>
</evidence>
<organism evidence="1 2">
    <name type="scientific">Avena sativa</name>
    <name type="common">Oat</name>
    <dbReference type="NCBI Taxonomy" id="4498"/>
    <lineage>
        <taxon>Eukaryota</taxon>
        <taxon>Viridiplantae</taxon>
        <taxon>Streptophyta</taxon>
        <taxon>Embryophyta</taxon>
        <taxon>Tracheophyta</taxon>
        <taxon>Spermatophyta</taxon>
        <taxon>Magnoliopsida</taxon>
        <taxon>Liliopsida</taxon>
        <taxon>Poales</taxon>
        <taxon>Poaceae</taxon>
        <taxon>BOP clade</taxon>
        <taxon>Pooideae</taxon>
        <taxon>Poodae</taxon>
        <taxon>Poeae</taxon>
        <taxon>Poeae Chloroplast Group 1 (Aveneae type)</taxon>
        <taxon>Aveninae</taxon>
        <taxon>Avena</taxon>
    </lineage>
</organism>
<sequence length="783" mass="88832">MRVLRDRQNCACAAVQQVHGHTFPPMAQPSSLNVVKELLNDLELHLMILVSFGLQVFLLFTAGLRRRGAPHFLRSLIWLAYLLADSVAIFVLGHLAVKASGARHQLLLFWAPFVLLHLGGQHTITAFSMQDNKLWKRHVLEFVSHLGMACYIVSRSSWPDKELQSAMVFMMIVGYFKYAERTMCVIFSNPNMVKFKSGLVYYEMLTPVNDDHDLFKSDNRRIPIDCDEMEARLNEMCKPAVGDMKLRPSSRFPWQMVLSSTPLNYPTTVECTDALPVLLQEFKQKGEVLRRCASLRGKKKNTCHLYPAYNYVGALLCAIYEHLYTKALLFHSTPAGHGRLPHSSSSMLLVKSLLPIALLLYPVFLILMALVLFKASMKNDHNQIYSLADVVVSYILLIGALILEATSIFAWLSSYTVLTQEIQCGCLTPLVSRVVRYIHSAAWLRRKQWSETLGQHSRIKAYTRREGIMSFVPGCIASCLYNKTLTQKPLSEDLKKLVLNKLLDFGIGGQQYWNFASTRGKLALLKRIDLAGPGTHLHKSINNVDFITSLLIWHIATDICYYREDTSITNNTKEKKMCQELSYYIMYLVFDCNVLLTSTANTIDAIAYKELDIKFKKLQTDNLSVKQAIKFVFEDEQEERQPAADDMASSNSQPVHQGVREAIESEIISEANAEDGHQPTNTASNRNQPLNHVEHLRSTMDTIRSRVLPRACEVAKELISIDKEVAWDLIADVWLEMLYYVAPRCGGEFHHDHLSTGGEFITHVLLLMHELGPFLPPPADLVY</sequence>
<proteinExistence type="predicted"/>
<dbReference type="Proteomes" id="UP001732700">
    <property type="component" value="Chromosome 6D"/>
</dbReference>
<accession>A0ACD5ZHQ0</accession>